<proteinExistence type="predicted"/>
<reference evidence="2 3" key="1">
    <citation type="journal article" date="2018" name="BMC Genomics">
        <title>The genome of Naegleria lovaniensis, the basis for a comparative approach to unravel pathogenicity factors of the human pathogenic amoeba N. fowleri.</title>
        <authorList>
            <person name="Liechti N."/>
            <person name="Schurch N."/>
            <person name="Bruggmann R."/>
            <person name="Wittwer M."/>
        </authorList>
    </citation>
    <scope>NUCLEOTIDE SEQUENCE [LARGE SCALE GENOMIC DNA]</scope>
    <source>
        <strain evidence="2 3">ATCC 30569</strain>
    </source>
</reference>
<dbReference type="Proteomes" id="UP000816034">
    <property type="component" value="Unassembled WGS sequence"/>
</dbReference>
<evidence type="ECO:0000313" key="3">
    <source>
        <dbReference type="Proteomes" id="UP000816034"/>
    </source>
</evidence>
<protein>
    <submittedName>
        <fullName evidence="2">Uncharacterized protein</fullName>
    </submittedName>
</protein>
<feature type="region of interest" description="Disordered" evidence="1">
    <location>
        <begin position="1"/>
        <end position="27"/>
    </location>
</feature>
<evidence type="ECO:0000256" key="1">
    <source>
        <dbReference type="SAM" id="MobiDB-lite"/>
    </source>
</evidence>
<comment type="caution">
    <text evidence="2">The sequence shown here is derived from an EMBL/GenBank/DDBJ whole genome shotgun (WGS) entry which is preliminary data.</text>
</comment>
<dbReference type="GeneID" id="68102761"/>
<gene>
    <name evidence="2" type="ORF">C9374_010307</name>
</gene>
<sequence>MSSSELIVPSTPRGGSESSSSPIPGSSQAPEIVALRITYEIPESNLSELETNQSPFVRVTYCYPSDTSVQQIKKIFISYLLAKRYLPSSVIHEHLMDSLIDQYRLAVGKELLVDKKTLQENRVMENGKPLSVVLCRVVALNDGNGASDSNDEEVINLSDYVERETVKLKKKHVDVKLRIQEKVGDQVLTCDISCKNNKKFGVISKMYCQHRNYNPDDFVFATSVNHVLLKNEKSLSSMGMNESGTLYVINVYHKDLVSFK</sequence>
<keyword evidence="3" id="KW-1185">Reference proteome</keyword>
<organism evidence="2 3">
    <name type="scientific">Naegleria lovaniensis</name>
    <name type="common">Amoeba</name>
    <dbReference type="NCBI Taxonomy" id="51637"/>
    <lineage>
        <taxon>Eukaryota</taxon>
        <taxon>Discoba</taxon>
        <taxon>Heterolobosea</taxon>
        <taxon>Tetramitia</taxon>
        <taxon>Eutetramitia</taxon>
        <taxon>Vahlkampfiidae</taxon>
        <taxon>Naegleria</taxon>
    </lineage>
</organism>
<dbReference type="RefSeq" id="XP_044544107.1">
    <property type="nucleotide sequence ID" value="XM_044685837.1"/>
</dbReference>
<dbReference type="EMBL" id="PYSW02000041">
    <property type="protein sequence ID" value="KAG2374933.1"/>
    <property type="molecule type" value="Genomic_DNA"/>
</dbReference>
<feature type="compositionally biased region" description="Low complexity" evidence="1">
    <location>
        <begin position="9"/>
        <end position="27"/>
    </location>
</feature>
<dbReference type="AlphaFoldDB" id="A0AA88GGV1"/>
<name>A0AA88GGV1_NAELO</name>
<accession>A0AA88GGV1</accession>
<evidence type="ECO:0000313" key="2">
    <source>
        <dbReference type="EMBL" id="KAG2374933.1"/>
    </source>
</evidence>